<evidence type="ECO:0000313" key="21">
    <source>
        <dbReference type="Proteomes" id="UP000198981"/>
    </source>
</evidence>
<evidence type="ECO:0000256" key="8">
    <source>
        <dbReference type="ARBA" id="ARBA00022840"/>
    </source>
</evidence>
<keyword evidence="2 15" id="KW-0479">Metal-binding</keyword>
<gene>
    <name evidence="15" type="primary">recB</name>
    <name evidence="20" type="ORF">SAMN03159343_3199</name>
</gene>
<comment type="function">
    <text evidence="15">A helicase/nuclease that prepares dsDNA breaks (DSB) for recombinational DNA repair. Binds to DSBs and unwinds DNA via a highly rapid and processive ATP-dependent bidirectional helicase activity. Unwinds dsDNA until it encounters a Chi (crossover hotspot instigator) sequence from the 3' direction. Cuts ssDNA a few nucleotides 3' to the Chi site. The properties and activities of the enzyme are changed at Chi. The Chi-altered holoenzyme produces a long 3'-ssDNA overhang and facilitates RecA-binding to the ssDNA for homologous DNA recombination and repair. Holoenzyme degrades any linearized DNA that is unable to undergo homologous recombination. In the holoenzyme this subunit contributes ATPase, 3'-5' helicase, exonuclease activity and loads RecA onto ssDNA.</text>
</comment>
<evidence type="ECO:0000256" key="12">
    <source>
        <dbReference type="ARBA" id="ARBA00023235"/>
    </source>
</evidence>
<keyword evidence="1 15" id="KW-0540">Nuclease</keyword>
<keyword evidence="10 15" id="KW-0238">DNA-binding</keyword>
<evidence type="ECO:0000313" key="20">
    <source>
        <dbReference type="EMBL" id="SCX55074.1"/>
    </source>
</evidence>
<dbReference type="EC" id="3.1.11.5" evidence="15"/>
<dbReference type="InterPro" id="IPR011604">
    <property type="entry name" value="PDDEXK-like_dom_sf"/>
</dbReference>
<evidence type="ECO:0000256" key="13">
    <source>
        <dbReference type="ARBA" id="ARBA00034617"/>
    </source>
</evidence>
<keyword evidence="11 15" id="KW-0234">DNA repair</keyword>
<dbReference type="PROSITE" id="PS51198">
    <property type="entry name" value="UVRD_HELICASE_ATP_BIND"/>
    <property type="match status" value="1"/>
</dbReference>
<dbReference type="PANTHER" id="PTHR11070:SF23">
    <property type="entry name" value="RECBCD ENZYME SUBUNIT RECB"/>
    <property type="match status" value="1"/>
</dbReference>
<organism evidence="20 21">
    <name type="scientific">Klenkia marina</name>
    <dbReference type="NCBI Taxonomy" id="1960309"/>
    <lineage>
        <taxon>Bacteria</taxon>
        <taxon>Bacillati</taxon>
        <taxon>Actinomycetota</taxon>
        <taxon>Actinomycetes</taxon>
        <taxon>Geodermatophilales</taxon>
        <taxon>Geodermatophilaceae</taxon>
        <taxon>Klenkia</taxon>
    </lineage>
</organism>
<accession>A0A1G4YNZ3</accession>
<keyword evidence="12 15" id="KW-0413">Isomerase</keyword>
<dbReference type="InterPro" id="IPR038726">
    <property type="entry name" value="PDDEXK_AddAB-type"/>
</dbReference>
<feature type="domain" description="UvrD-like helicase C-terminal" evidence="19">
    <location>
        <begin position="366"/>
        <end position="631"/>
    </location>
</feature>
<comment type="subunit">
    <text evidence="15">Heterotrimer of RecB, RecC and RecD. All subunits contribute to DNA-binding. Interacts with RecA.</text>
</comment>
<comment type="domain">
    <text evidence="15">The C-terminal domain has nuclease activity and interacts with RecD. It interacts with RecA, facilitating its loading onto ssDNA.</text>
</comment>
<feature type="region of interest" description="Disordered" evidence="17">
    <location>
        <begin position="813"/>
        <end position="832"/>
    </location>
</feature>
<dbReference type="PROSITE" id="PS51217">
    <property type="entry name" value="UVRD_HELICASE_CTER"/>
    <property type="match status" value="1"/>
</dbReference>
<dbReference type="GO" id="GO:0000724">
    <property type="term" value="P:double-strand break repair via homologous recombination"/>
    <property type="evidence" value="ECO:0007669"/>
    <property type="project" value="UniProtKB-UniRule"/>
</dbReference>
<evidence type="ECO:0000256" key="9">
    <source>
        <dbReference type="ARBA" id="ARBA00022842"/>
    </source>
</evidence>
<comment type="catalytic activity">
    <reaction evidence="15">
        <text>Exonucleolytic cleavage (in the presence of ATP) in either 5'- to 3'- or 3'- to 5'-direction to yield 5'-phosphooligonucleotides.</text>
        <dbReference type="EC" id="3.1.11.5"/>
    </reaction>
</comment>
<evidence type="ECO:0000256" key="11">
    <source>
        <dbReference type="ARBA" id="ARBA00023204"/>
    </source>
</evidence>
<feature type="region of interest" description="DNA-binding and helicase activity, interacts with RecC" evidence="15">
    <location>
        <begin position="1"/>
        <end position="725"/>
    </location>
</feature>
<evidence type="ECO:0000256" key="1">
    <source>
        <dbReference type="ARBA" id="ARBA00022722"/>
    </source>
</evidence>
<dbReference type="Gene3D" id="3.90.320.10">
    <property type="match status" value="1"/>
</dbReference>
<name>A0A1G4YNZ3_9ACTN</name>
<comment type="cofactor">
    <cofactor evidence="15">
        <name>Mg(2+)</name>
        <dbReference type="ChEBI" id="CHEBI:18420"/>
    </cofactor>
    <text evidence="15">Binds 1 Mg(2+) ion per subunit.</text>
</comment>
<dbReference type="GO" id="GO:0016887">
    <property type="term" value="F:ATP hydrolysis activity"/>
    <property type="evidence" value="ECO:0007669"/>
    <property type="project" value="RHEA"/>
</dbReference>
<evidence type="ECO:0000256" key="5">
    <source>
        <dbReference type="ARBA" id="ARBA00022801"/>
    </source>
</evidence>
<feature type="binding site" evidence="15">
    <location>
        <position position="1001"/>
    </location>
    <ligand>
        <name>Mg(2+)</name>
        <dbReference type="ChEBI" id="CHEBI:18420"/>
    </ligand>
</feature>
<dbReference type="HAMAP" id="MF_01485">
    <property type="entry name" value="RecB"/>
    <property type="match status" value="1"/>
</dbReference>
<dbReference type="SUPFAM" id="SSF52540">
    <property type="entry name" value="P-loop containing nucleoside triphosphate hydrolases"/>
    <property type="match status" value="1"/>
</dbReference>
<evidence type="ECO:0000256" key="14">
    <source>
        <dbReference type="ARBA" id="ARBA00048988"/>
    </source>
</evidence>
<dbReference type="STRING" id="1960309.SAMN03159343_3199"/>
<sequence>MTDDLSDVGSAPEGVGFDVCGPLPTGTTVLEASAGTGKTFTIAALTTRFVAEGHAELDQVMLVTFGNAASRELRDRVRERMVSAEAGLRDPAAARSSDDALLRQLATGPDADVEVRRDRLVRALAGFDAATIATTHSFCSQMLAGLGVVADADPSATFTEDVDDLVQEVVGDLYLRTFAPPGQPAPPFLTHPELLELGRRAVGSDRQARLEPVADTGVPGRRRRAAQAVRDEVERRKRRLGLVDHDDWLSLLRDALADPEHGEVACARVRERYRVVMVDEFQDTDPVQWEVLRRAFHGHATLVLIGDPKQAVYGFRGGDVTTYLAAAAAADRHETLTVNWRSDQRLVSALDQVLGGVALGDPRIVVRPVGSAHPHDRLTDAGAPLRLRRLVRRGHGPTFRGLPKLDRLRAAVAADVAADVVDLLSGPARLEGRPVAPGDVAVLVRTNKQGHLVREALGAAGVPAVMAGGGSVFGTDAARAWLVLLEALEQPHRAGRVRAAALSVFLPFDEPTLDARGDAVTDELAPRLRRWAELLTTRGVAAFAEVLTAEQGLPARVLARPDGERVLTDLRHVGQVLHAAALRESLGLTALVEWLRRRIARADVEGTEERSRRLESDAAAVQVMTVHVSKGLEFPVVHVPFGWDRWVPRSPEVLRLHDADGARVLHVGGPRSADHAQARAQHDAEEFGEDLRLLYVALTRAACQVVAHWAPSSSTASAPLHRLLLGGAPAGTEPATTVPVPADEVVESRLDALARGSGGLVDVTEVGWPARPVWAPGDTATPQLAVSTFTRTLDDEWRRTSYSSLTRAAHDLAHGAAPASEPEGGPLDDEHDDVAELPVTTVPDGLPSPLGGLPGGAAFGTLVHAVLEEPDHAELERRCAEAVARFLVPGVAAGPLAAALRPVLDTPLDGVGTTLATVPAADRLAELDFELPLAGGDQAVPHATLADVVELLRQHDLGPVQGYADLLAALEPQSLRGFLTGSIDAVLRLPGPDGPRYAVVDYKTNRLGPEPLTTGHYRADAMAEEMQSAHYVLQALLYSAALHRFLRWRQPGYDPARHLGPVLYLFVRGMAGPAAEPGAGVFTWQPPTALVTGLSDLLAGAR</sequence>
<evidence type="ECO:0000256" key="3">
    <source>
        <dbReference type="ARBA" id="ARBA00022741"/>
    </source>
</evidence>
<feature type="region of interest" description="Nuclease activity, interacts with RecD and RecA" evidence="15">
    <location>
        <begin position="796"/>
        <end position="1102"/>
    </location>
</feature>
<dbReference type="SUPFAM" id="SSF52980">
    <property type="entry name" value="Restriction endonuclease-like"/>
    <property type="match status" value="1"/>
</dbReference>
<evidence type="ECO:0000256" key="4">
    <source>
        <dbReference type="ARBA" id="ARBA00022763"/>
    </source>
</evidence>
<dbReference type="GO" id="GO:0003677">
    <property type="term" value="F:DNA binding"/>
    <property type="evidence" value="ECO:0007669"/>
    <property type="project" value="UniProtKB-UniRule"/>
</dbReference>
<feature type="domain" description="UvrD-like helicase ATP-binding" evidence="18">
    <location>
        <begin position="11"/>
        <end position="343"/>
    </location>
</feature>
<dbReference type="Gene3D" id="3.40.50.300">
    <property type="entry name" value="P-loop containing nucleotide triphosphate hydrolases"/>
    <property type="match status" value="3"/>
</dbReference>
<keyword evidence="3 15" id="KW-0547">Nucleotide-binding</keyword>
<dbReference type="InterPro" id="IPR004586">
    <property type="entry name" value="RecB"/>
</dbReference>
<dbReference type="OrthoDB" id="9810135at2"/>
<keyword evidence="9 15" id="KW-0460">Magnesium</keyword>
<keyword evidence="5 15" id="KW-0378">Hydrolase</keyword>
<evidence type="ECO:0000256" key="15">
    <source>
        <dbReference type="HAMAP-Rule" id="MF_01485"/>
    </source>
</evidence>
<dbReference type="GO" id="GO:0043138">
    <property type="term" value="F:3'-5' DNA helicase activity"/>
    <property type="evidence" value="ECO:0007669"/>
    <property type="project" value="UniProtKB-UniRule"/>
</dbReference>
<dbReference type="InterPro" id="IPR014016">
    <property type="entry name" value="UvrD-like_ATP-bd"/>
</dbReference>
<evidence type="ECO:0000256" key="16">
    <source>
        <dbReference type="PROSITE-ProRule" id="PRU00560"/>
    </source>
</evidence>
<dbReference type="InterPro" id="IPR027417">
    <property type="entry name" value="P-loop_NTPase"/>
</dbReference>
<dbReference type="Pfam" id="PF00580">
    <property type="entry name" value="UvrD-helicase"/>
    <property type="match status" value="1"/>
</dbReference>
<dbReference type="AlphaFoldDB" id="A0A1G4YNZ3"/>
<keyword evidence="8 15" id="KW-0067">ATP-binding</keyword>
<reference evidence="21" key="1">
    <citation type="submission" date="2016-10" db="EMBL/GenBank/DDBJ databases">
        <authorList>
            <person name="Varghese N."/>
            <person name="Submissions S."/>
        </authorList>
    </citation>
    <scope>NUCLEOTIDE SEQUENCE [LARGE SCALE GENOMIC DNA]</scope>
    <source>
        <strain evidence="21">DSM 45722</strain>
    </source>
</reference>
<feature type="active site" description="For nuclease activity" evidence="15">
    <location>
        <position position="1001"/>
    </location>
</feature>
<proteinExistence type="inferred from homology"/>
<dbReference type="InterPro" id="IPR014017">
    <property type="entry name" value="DNA_helicase_UvrD-like_C"/>
</dbReference>
<dbReference type="PANTHER" id="PTHR11070">
    <property type="entry name" value="UVRD / RECB / PCRA DNA HELICASE FAMILY MEMBER"/>
    <property type="match status" value="1"/>
</dbReference>
<dbReference type="GO" id="GO:0005829">
    <property type="term" value="C:cytosol"/>
    <property type="evidence" value="ECO:0007669"/>
    <property type="project" value="TreeGrafter"/>
</dbReference>
<dbReference type="RefSeq" id="WP_092806085.1">
    <property type="nucleotide sequence ID" value="NZ_FMUH01000005.1"/>
</dbReference>
<dbReference type="EC" id="5.6.2.4" evidence="15"/>
<feature type="binding site" evidence="16">
    <location>
        <begin position="32"/>
        <end position="39"/>
    </location>
    <ligand>
        <name>ATP</name>
        <dbReference type="ChEBI" id="CHEBI:30616"/>
    </ligand>
</feature>
<evidence type="ECO:0000259" key="19">
    <source>
        <dbReference type="PROSITE" id="PS51217"/>
    </source>
</evidence>
<dbReference type="InterPro" id="IPR011335">
    <property type="entry name" value="Restrct_endonuc-II-like"/>
</dbReference>
<dbReference type="GO" id="GO:0005524">
    <property type="term" value="F:ATP binding"/>
    <property type="evidence" value="ECO:0007669"/>
    <property type="project" value="UniProtKB-UniRule"/>
</dbReference>
<keyword evidence="6 15" id="KW-0347">Helicase</keyword>
<feature type="binding site" evidence="15">
    <location>
        <position position="984"/>
    </location>
    <ligand>
        <name>Mg(2+)</name>
        <dbReference type="ChEBI" id="CHEBI:18420"/>
    </ligand>
</feature>
<dbReference type="GO" id="GO:0000287">
    <property type="term" value="F:magnesium ion binding"/>
    <property type="evidence" value="ECO:0007669"/>
    <property type="project" value="UniProtKB-UniRule"/>
</dbReference>
<dbReference type="Pfam" id="PF13361">
    <property type="entry name" value="UvrD_C"/>
    <property type="match status" value="1"/>
</dbReference>
<dbReference type="GO" id="GO:0009338">
    <property type="term" value="C:exodeoxyribonuclease V complex"/>
    <property type="evidence" value="ECO:0007669"/>
    <property type="project" value="TreeGrafter"/>
</dbReference>
<feature type="binding site" evidence="15">
    <location>
        <position position="864"/>
    </location>
    <ligand>
        <name>Mg(2+)</name>
        <dbReference type="ChEBI" id="CHEBI:18420"/>
    </ligand>
</feature>
<evidence type="ECO:0000256" key="17">
    <source>
        <dbReference type="SAM" id="MobiDB-lite"/>
    </source>
</evidence>
<keyword evidence="7 15" id="KW-0269">Exonuclease</keyword>
<comment type="catalytic activity">
    <reaction evidence="13 15">
        <text>Couples ATP hydrolysis with the unwinding of duplex DNA by translocating in the 3'-5' direction.</text>
        <dbReference type="EC" id="5.6.2.4"/>
    </reaction>
</comment>
<keyword evidence="4 15" id="KW-0227">DNA damage</keyword>
<comment type="catalytic activity">
    <reaction evidence="14 15">
        <text>ATP + H2O = ADP + phosphate + H(+)</text>
        <dbReference type="Rhea" id="RHEA:13065"/>
        <dbReference type="ChEBI" id="CHEBI:15377"/>
        <dbReference type="ChEBI" id="CHEBI:15378"/>
        <dbReference type="ChEBI" id="CHEBI:30616"/>
        <dbReference type="ChEBI" id="CHEBI:43474"/>
        <dbReference type="ChEBI" id="CHEBI:456216"/>
        <dbReference type="EC" id="5.6.2.4"/>
    </reaction>
</comment>
<evidence type="ECO:0000256" key="6">
    <source>
        <dbReference type="ARBA" id="ARBA00022806"/>
    </source>
</evidence>
<comment type="miscellaneous">
    <text evidence="15">In the RecBCD complex, RecB has a slow 3'-5' helicase, an exonuclease activity and loads RecA onto ssDNA, RecD has a fast 5'-3' helicase activity, while RecC stimulates the ATPase and processivity of the RecB helicase and contributes to recognition of the Chi site.</text>
</comment>
<evidence type="ECO:0000256" key="10">
    <source>
        <dbReference type="ARBA" id="ARBA00023125"/>
    </source>
</evidence>
<dbReference type="Proteomes" id="UP000198981">
    <property type="component" value="Unassembled WGS sequence"/>
</dbReference>
<evidence type="ECO:0000256" key="7">
    <source>
        <dbReference type="ARBA" id="ARBA00022839"/>
    </source>
</evidence>
<dbReference type="InterPro" id="IPR000212">
    <property type="entry name" value="DNA_helicase_UvrD/REP"/>
</dbReference>
<dbReference type="Pfam" id="PF12705">
    <property type="entry name" value="PDDEXK_1"/>
    <property type="match status" value="1"/>
</dbReference>
<evidence type="ECO:0000259" key="18">
    <source>
        <dbReference type="PROSITE" id="PS51198"/>
    </source>
</evidence>
<dbReference type="CDD" id="cd22352">
    <property type="entry name" value="RecB_C-like"/>
    <property type="match status" value="1"/>
</dbReference>
<protein>
    <recommendedName>
        <fullName evidence="15">RecBCD enzyme subunit RecB</fullName>
        <ecNumber evidence="15">3.1.11.5</ecNumber>
        <ecNumber evidence="15">5.6.2.4</ecNumber>
    </recommendedName>
    <alternativeName>
        <fullName evidence="15">DNA 3'-5' helicase subunit RecB</fullName>
    </alternativeName>
    <alternativeName>
        <fullName evidence="15">Exonuclease V subunit RecB</fullName>
        <shortName evidence="15">ExoV subunit RecB</shortName>
    </alternativeName>
    <alternativeName>
        <fullName evidence="15">Helicase/nuclease RecBCD subunit RecB</fullName>
    </alternativeName>
</protein>
<evidence type="ECO:0000256" key="2">
    <source>
        <dbReference type="ARBA" id="ARBA00022723"/>
    </source>
</evidence>
<dbReference type="GO" id="GO:0008854">
    <property type="term" value="F:exodeoxyribonuclease V activity"/>
    <property type="evidence" value="ECO:0007669"/>
    <property type="project" value="UniProtKB-EC"/>
</dbReference>
<comment type="similarity">
    <text evidence="15">Belongs to the helicase family. UvrD subfamily.</text>
</comment>
<dbReference type="EMBL" id="FMUH01000005">
    <property type="protein sequence ID" value="SCX55074.1"/>
    <property type="molecule type" value="Genomic_DNA"/>
</dbReference>
<comment type="domain">
    <text evidence="15">The N-terminal DNA-binding domain is a ssDNA-dependent ATPase and has ATP-dependent 3'-5' helicase function. This domain interacts with RecC.</text>
</comment>
<dbReference type="Gene3D" id="1.10.486.10">
    <property type="entry name" value="PCRA, domain 4"/>
    <property type="match status" value="1"/>
</dbReference>
<keyword evidence="21" id="KW-1185">Reference proteome</keyword>